<dbReference type="EMBL" id="FTPD01000026">
    <property type="protein sequence ID" value="SIT57284.1"/>
    <property type="molecule type" value="Genomic_DNA"/>
</dbReference>
<dbReference type="Proteomes" id="UP000188388">
    <property type="component" value="Unassembled WGS sequence"/>
</dbReference>
<keyword evidence="2" id="KW-1185">Reference proteome</keyword>
<organism evidence="1 2">
    <name type="scientific">Mesorhizobium prunaredense</name>
    <dbReference type="NCBI Taxonomy" id="1631249"/>
    <lineage>
        <taxon>Bacteria</taxon>
        <taxon>Pseudomonadati</taxon>
        <taxon>Pseudomonadota</taxon>
        <taxon>Alphaproteobacteria</taxon>
        <taxon>Hyphomicrobiales</taxon>
        <taxon>Phyllobacteriaceae</taxon>
        <taxon>Mesorhizobium</taxon>
    </lineage>
</organism>
<accession>A0A1R3VDF7</accession>
<sequence>MNSGEERSEWPSVRWHLPKGVDVLTTLATRSAFMLGEAYIGWLGRGLYGGFFKLPVQ</sequence>
<name>A0A1R3VDF7_9HYPH</name>
<proteinExistence type="predicted"/>
<dbReference type="AlphaFoldDB" id="A0A1R3VDF7"/>
<protein>
    <submittedName>
        <fullName evidence="1">Uncharacterized protein</fullName>
    </submittedName>
</protein>
<gene>
    <name evidence="1" type="ORF">BQ8794_320106</name>
</gene>
<reference evidence="2" key="1">
    <citation type="submission" date="2017-01" db="EMBL/GenBank/DDBJ databases">
        <authorList>
            <person name="Brunel B."/>
        </authorList>
    </citation>
    <scope>NUCLEOTIDE SEQUENCE [LARGE SCALE GENOMIC DNA]</scope>
</reference>
<dbReference type="STRING" id="1631249.BQ8794_320106"/>
<evidence type="ECO:0000313" key="1">
    <source>
        <dbReference type="EMBL" id="SIT57284.1"/>
    </source>
</evidence>
<evidence type="ECO:0000313" key="2">
    <source>
        <dbReference type="Proteomes" id="UP000188388"/>
    </source>
</evidence>